<accession>N4WZ86</accession>
<dbReference type="Proteomes" id="UP000012283">
    <property type="component" value="Unassembled WGS sequence"/>
</dbReference>
<gene>
    <name evidence="1" type="ORF">J416_01389</name>
</gene>
<evidence type="ECO:0008006" key="3">
    <source>
        <dbReference type="Google" id="ProtNLM"/>
    </source>
</evidence>
<protein>
    <recommendedName>
        <fullName evidence="3">Coat protein</fullName>
    </recommendedName>
</protein>
<reference evidence="1 2" key="1">
    <citation type="submission" date="2013-03" db="EMBL/GenBank/DDBJ databases">
        <title>Draft genome sequence of Gracibacillus halophilus YIM-C55.5, a moderately halophilic and thermophilic organism from the Xiaochaidamu salt lake.</title>
        <authorList>
            <person name="Sugumar T."/>
            <person name="Polireddy D.R."/>
            <person name="Antony A."/>
            <person name="Madhava Y.R."/>
            <person name="Sivakumar N."/>
        </authorList>
    </citation>
    <scope>NUCLEOTIDE SEQUENCE [LARGE SCALE GENOMIC DNA]</scope>
    <source>
        <strain evidence="1 2">YIM-C55.5</strain>
    </source>
</reference>
<organism evidence="1 2">
    <name type="scientific">Gracilibacillus halophilus YIM-C55.5</name>
    <dbReference type="NCBI Taxonomy" id="1308866"/>
    <lineage>
        <taxon>Bacteria</taxon>
        <taxon>Bacillati</taxon>
        <taxon>Bacillota</taxon>
        <taxon>Bacilli</taxon>
        <taxon>Bacillales</taxon>
        <taxon>Bacillaceae</taxon>
        <taxon>Gracilibacillus</taxon>
    </lineage>
</organism>
<dbReference type="EMBL" id="APML01000004">
    <property type="protein sequence ID" value="ENH98351.1"/>
    <property type="molecule type" value="Genomic_DNA"/>
</dbReference>
<dbReference type="eggNOG" id="ENOG5032UYM">
    <property type="taxonomic scope" value="Bacteria"/>
</dbReference>
<keyword evidence="2" id="KW-1185">Reference proteome</keyword>
<evidence type="ECO:0000313" key="1">
    <source>
        <dbReference type="EMBL" id="ENH98351.1"/>
    </source>
</evidence>
<dbReference type="InterPro" id="IPR025953">
    <property type="entry name" value="YlbD_coat"/>
</dbReference>
<proteinExistence type="predicted"/>
<dbReference type="AlphaFoldDB" id="N4WZ86"/>
<comment type="caution">
    <text evidence="1">The sequence shown here is derived from an EMBL/GenBank/DDBJ whole genome shotgun (WGS) entry which is preliminary data.</text>
</comment>
<dbReference type="OrthoDB" id="1655540at2"/>
<dbReference type="PATRIC" id="fig|1308866.3.peg.281"/>
<dbReference type="Pfam" id="PF14071">
    <property type="entry name" value="YlbD_coat"/>
    <property type="match status" value="1"/>
</dbReference>
<sequence>MADNLHPSVKDFKAFLQKHPHVIKQVRSGNANLQELYEKYVLLGEDDPFWDNYQTAETDAEQDEKLHQKLAKYLENVDLNQVESHIHDLNGAIDNMITLIDQFKQYKQSARSNGQSFNHLFTNRSSD</sequence>
<evidence type="ECO:0000313" key="2">
    <source>
        <dbReference type="Proteomes" id="UP000012283"/>
    </source>
</evidence>
<name>N4WZ86_9BACI</name>
<dbReference type="STRING" id="1308866.J416_01389"/>
<dbReference type="RefSeq" id="WP_003463230.1">
    <property type="nucleotide sequence ID" value="NZ_APML01000004.1"/>
</dbReference>